<reference evidence="3 4" key="1">
    <citation type="submission" date="2016-02" db="EMBL/GenBank/DDBJ databases">
        <title>Genome analysis of coral dinoflagellate symbionts highlights evolutionary adaptations to a symbiotic lifestyle.</title>
        <authorList>
            <person name="Aranda M."/>
            <person name="Li Y."/>
            <person name="Liew Y.J."/>
            <person name="Baumgarten S."/>
            <person name="Simakov O."/>
            <person name="Wilson M."/>
            <person name="Piel J."/>
            <person name="Ashoor H."/>
            <person name="Bougouffa S."/>
            <person name="Bajic V.B."/>
            <person name="Ryu T."/>
            <person name="Ravasi T."/>
            <person name="Bayer T."/>
            <person name="Micklem G."/>
            <person name="Kim H."/>
            <person name="Bhak J."/>
            <person name="Lajeunesse T.C."/>
            <person name="Voolstra C.R."/>
        </authorList>
    </citation>
    <scope>NUCLEOTIDE SEQUENCE [LARGE SCALE GENOMIC DNA]</scope>
    <source>
        <strain evidence="3 4">CCMP2467</strain>
    </source>
</reference>
<dbReference type="EMBL" id="LSRX01000131">
    <property type="protein sequence ID" value="OLQ07761.1"/>
    <property type="molecule type" value="Genomic_DNA"/>
</dbReference>
<dbReference type="OrthoDB" id="431198at2759"/>
<feature type="compositionally biased region" description="Basic and acidic residues" evidence="1">
    <location>
        <begin position="217"/>
        <end position="228"/>
    </location>
</feature>
<feature type="region of interest" description="Disordered" evidence="1">
    <location>
        <begin position="28"/>
        <end position="49"/>
    </location>
</feature>
<feature type="region of interest" description="Disordered" evidence="1">
    <location>
        <begin position="217"/>
        <end position="240"/>
    </location>
</feature>
<gene>
    <name evidence="3" type="ORF">AK812_SmicGene8757</name>
</gene>
<organism evidence="3 4">
    <name type="scientific">Symbiodinium microadriaticum</name>
    <name type="common">Dinoflagellate</name>
    <name type="synonym">Zooxanthella microadriatica</name>
    <dbReference type="NCBI Taxonomy" id="2951"/>
    <lineage>
        <taxon>Eukaryota</taxon>
        <taxon>Sar</taxon>
        <taxon>Alveolata</taxon>
        <taxon>Dinophyceae</taxon>
        <taxon>Suessiales</taxon>
        <taxon>Symbiodiniaceae</taxon>
        <taxon>Symbiodinium</taxon>
    </lineage>
</organism>
<feature type="compositionally biased region" description="Acidic residues" evidence="1">
    <location>
        <begin position="229"/>
        <end position="240"/>
    </location>
</feature>
<feature type="chain" id="PRO_5043994254" evidence="2">
    <location>
        <begin position="21"/>
        <end position="240"/>
    </location>
</feature>
<proteinExistence type="predicted"/>
<dbReference type="Proteomes" id="UP000186817">
    <property type="component" value="Unassembled WGS sequence"/>
</dbReference>
<name>A0A1Q9EK86_SYMMI</name>
<feature type="region of interest" description="Disordered" evidence="1">
    <location>
        <begin position="62"/>
        <end position="120"/>
    </location>
</feature>
<evidence type="ECO:0000256" key="2">
    <source>
        <dbReference type="SAM" id="SignalP"/>
    </source>
</evidence>
<accession>A0A1Q9EK86</accession>
<sequence length="240" mass="27250">MWRGALPYLAFLSLTLLVQGAREGAEEYAELPRQHGRGRTHGHHGWTQVHRSLSHDVNGRSSLVQGAQRRHQQRLQVRQRARRHKVQQRRHRYVDPSEGAGPDDSGSGDESTGKAKHEERAKIQEAAAKEPDDCGPLLGTDPDQVQAQVRRCLKLRKLQVQEVQEKLQQRAKDEQVLATEEDRIKKIQDDLSNADAMTAAYTNDEQIVKAALENDEQRVESRINRLDHDGEDADRELGDD</sequence>
<protein>
    <submittedName>
        <fullName evidence="3">Uncharacterized protein</fullName>
    </submittedName>
</protein>
<feature type="compositionally biased region" description="Basic residues" evidence="1">
    <location>
        <begin position="68"/>
        <end position="92"/>
    </location>
</feature>
<keyword evidence="2" id="KW-0732">Signal</keyword>
<evidence type="ECO:0000313" key="4">
    <source>
        <dbReference type="Proteomes" id="UP000186817"/>
    </source>
</evidence>
<feature type="signal peptide" evidence="2">
    <location>
        <begin position="1"/>
        <end position="20"/>
    </location>
</feature>
<feature type="compositionally biased region" description="Basic and acidic residues" evidence="1">
    <location>
        <begin position="111"/>
        <end position="120"/>
    </location>
</feature>
<feature type="compositionally biased region" description="Basic residues" evidence="1">
    <location>
        <begin position="34"/>
        <end position="44"/>
    </location>
</feature>
<dbReference type="AlphaFoldDB" id="A0A1Q9EK86"/>
<evidence type="ECO:0000256" key="1">
    <source>
        <dbReference type="SAM" id="MobiDB-lite"/>
    </source>
</evidence>
<keyword evidence="4" id="KW-1185">Reference proteome</keyword>
<evidence type="ECO:0000313" key="3">
    <source>
        <dbReference type="EMBL" id="OLQ07761.1"/>
    </source>
</evidence>
<comment type="caution">
    <text evidence="3">The sequence shown here is derived from an EMBL/GenBank/DDBJ whole genome shotgun (WGS) entry which is preliminary data.</text>
</comment>